<name>A0ABN2TV58_9MICO</name>
<dbReference type="Proteomes" id="UP001501196">
    <property type="component" value="Unassembled WGS sequence"/>
</dbReference>
<protein>
    <submittedName>
        <fullName evidence="1">Uncharacterized protein</fullName>
    </submittedName>
</protein>
<accession>A0ABN2TV58</accession>
<proteinExistence type="predicted"/>
<reference evidence="1 2" key="1">
    <citation type="journal article" date="2019" name="Int. J. Syst. Evol. Microbiol.">
        <title>The Global Catalogue of Microorganisms (GCM) 10K type strain sequencing project: providing services to taxonomists for standard genome sequencing and annotation.</title>
        <authorList>
            <consortium name="The Broad Institute Genomics Platform"/>
            <consortium name="The Broad Institute Genome Sequencing Center for Infectious Disease"/>
            <person name="Wu L."/>
            <person name="Ma J."/>
        </authorList>
    </citation>
    <scope>NUCLEOTIDE SEQUENCE [LARGE SCALE GENOMIC DNA]</scope>
    <source>
        <strain evidence="1 2">JCM 15672</strain>
    </source>
</reference>
<keyword evidence="2" id="KW-1185">Reference proteome</keyword>
<organism evidence="1 2">
    <name type="scientific">Agromyces tropicus</name>
    <dbReference type="NCBI Taxonomy" id="555371"/>
    <lineage>
        <taxon>Bacteria</taxon>
        <taxon>Bacillati</taxon>
        <taxon>Actinomycetota</taxon>
        <taxon>Actinomycetes</taxon>
        <taxon>Micrococcales</taxon>
        <taxon>Microbacteriaceae</taxon>
        <taxon>Agromyces</taxon>
    </lineage>
</organism>
<dbReference type="EMBL" id="BAAAPW010000001">
    <property type="protein sequence ID" value="GAA2021767.1"/>
    <property type="molecule type" value="Genomic_DNA"/>
</dbReference>
<gene>
    <name evidence="1" type="ORF">GCM10009819_00360</name>
</gene>
<comment type="caution">
    <text evidence="1">The sequence shown here is derived from an EMBL/GenBank/DDBJ whole genome shotgun (WGS) entry which is preliminary data.</text>
</comment>
<sequence>MTNKTVTHAHTNRYAFPVYEKGVRVGELVVEAGNHMIASVKANRRLSDGQQIICAVPRLLDEEQE</sequence>
<dbReference type="RefSeq" id="WP_344368610.1">
    <property type="nucleotide sequence ID" value="NZ_BAAAPW010000001.1"/>
</dbReference>
<evidence type="ECO:0000313" key="1">
    <source>
        <dbReference type="EMBL" id="GAA2021767.1"/>
    </source>
</evidence>
<evidence type="ECO:0000313" key="2">
    <source>
        <dbReference type="Proteomes" id="UP001501196"/>
    </source>
</evidence>